<accession>A0A7G7G2N0</accession>
<keyword evidence="1" id="KW-0812">Transmembrane</keyword>
<organism evidence="2 3">
    <name type="scientific">Adhaeribacter swui</name>
    <dbReference type="NCBI Taxonomy" id="2086471"/>
    <lineage>
        <taxon>Bacteria</taxon>
        <taxon>Pseudomonadati</taxon>
        <taxon>Bacteroidota</taxon>
        <taxon>Cytophagia</taxon>
        <taxon>Cytophagales</taxon>
        <taxon>Hymenobacteraceae</taxon>
        <taxon>Adhaeribacter</taxon>
    </lineage>
</organism>
<dbReference type="KEGG" id="aswu:HUW51_01450"/>
<evidence type="ECO:0000313" key="3">
    <source>
        <dbReference type="Proteomes" id="UP000515237"/>
    </source>
</evidence>
<evidence type="ECO:0000256" key="1">
    <source>
        <dbReference type="SAM" id="Phobius"/>
    </source>
</evidence>
<proteinExistence type="predicted"/>
<dbReference type="AlphaFoldDB" id="A0A7G7G2N0"/>
<dbReference type="Proteomes" id="UP000515237">
    <property type="component" value="Chromosome"/>
</dbReference>
<dbReference type="RefSeq" id="WP_185274667.1">
    <property type="nucleotide sequence ID" value="NZ_CP055156.1"/>
</dbReference>
<feature type="transmembrane region" description="Helical" evidence="1">
    <location>
        <begin position="58"/>
        <end position="81"/>
    </location>
</feature>
<name>A0A7G7G2N0_9BACT</name>
<keyword evidence="1" id="KW-0472">Membrane</keyword>
<sequence length="90" mass="10243">MRTSGQVLAKIENVKKLLLLLPGCNNSQLPLSVVNSGQNGYTCTLMDRDKLKRYFKRLGLAGFLFFLIKGLIWLFIFFGGWKLFSRLLDG</sequence>
<reference evidence="2 3" key="1">
    <citation type="journal article" date="2018" name="Int. J. Syst. Evol. Microbiol.">
        <title>Adhaeribacter swui sp. nov., isolated from wet mud.</title>
        <authorList>
            <person name="Kim D.U."/>
            <person name="Kim K.W."/>
            <person name="Kang M.S."/>
            <person name="Kim J.Y."/>
            <person name="Jang J.H."/>
            <person name="Kim M.K."/>
        </authorList>
    </citation>
    <scope>NUCLEOTIDE SEQUENCE [LARGE SCALE GENOMIC DNA]</scope>
    <source>
        <strain evidence="2 3">KCTC 52873</strain>
    </source>
</reference>
<keyword evidence="1" id="KW-1133">Transmembrane helix</keyword>
<dbReference type="EMBL" id="CP055156">
    <property type="protein sequence ID" value="QNF31414.1"/>
    <property type="molecule type" value="Genomic_DNA"/>
</dbReference>
<keyword evidence="3" id="KW-1185">Reference proteome</keyword>
<evidence type="ECO:0000313" key="2">
    <source>
        <dbReference type="EMBL" id="QNF31414.1"/>
    </source>
</evidence>
<gene>
    <name evidence="2" type="ORF">HUW51_01450</name>
</gene>
<protein>
    <submittedName>
        <fullName evidence="2">Uncharacterized protein</fullName>
    </submittedName>
</protein>